<evidence type="ECO:0000256" key="7">
    <source>
        <dbReference type="RuleBase" id="RU364056"/>
    </source>
</evidence>
<dbReference type="OrthoDB" id="6537869at2759"/>
<gene>
    <name evidence="10" type="ORF">T440DRAFT_392860</name>
</gene>
<evidence type="ECO:0000313" key="10">
    <source>
        <dbReference type="EMBL" id="KAF2852428.1"/>
    </source>
</evidence>
<dbReference type="InterPro" id="IPR049315">
    <property type="entry name" value="GDC-P_N"/>
</dbReference>
<dbReference type="GO" id="GO:0016594">
    <property type="term" value="F:glycine binding"/>
    <property type="evidence" value="ECO:0007669"/>
    <property type="project" value="TreeGrafter"/>
</dbReference>
<keyword evidence="7" id="KW-0496">Mitochondrion</keyword>
<dbReference type="SUPFAM" id="SSF53383">
    <property type="entry name" value="PLP-dependent transferases"/>
    <property type="match status" value="2"/>
</dbReference>
<comment type="subcellular location">
    <subcellularLocation>
        <location evidence="7">Mitochondrion</location>
    </subcellularLocation>
</comment>
<feature type="domain" description="Glycine cleavage system P-protein N-terminal" evidence="8">
    <location>
        <begin position="584"/>
        <end position="848"/>
    </location>
</feature>
<keyword evidence="4 7" id="KW-0560">Oxidoreductase</keyword>
<comment type="catalytic activity">
    <reaction evidence="5 7">
        <text>N(6)-[(R)-lipoyl]-L-lysyl-[glycine-cleavage complex H protein] + glycine + H(+) = N(6)-[(R)-S(8)-aminomethyldihydrolipoyl]-L-lysyl-[glycine-cleavage complex H protein] + CO2</text>
        <dbReference type="Rhea" id="RHEA:24304"/>
        <dbReference type="Rhea" id="RHEA-COMP:10494"/>
        <dbReference type="Rhea" id="RHEA-COMP:10495"/>
        <dbReference type="ChEBI" id="CHEBI:15378"/>
        <dbReference type="ChEBI" id="CHEBI:16526"/>
        <dbReference type="ChEBI" id="CHEBI:57305"/>
        <dbReference type="ChEBI" id="CHEBI:83099"/>
        <dbReference type="ChEBI" id="CHEBI:83143"/>
        <dbReference type="EC" id="1.4.4.2"/>
    </reaction>
</comment>
<keyword evidence="11" id="KW-1185">Reference proteome</keyword>
<evidence type="ECO:0000259" key="9">
    <source>
        <dbReference type="Pfam" id="PF21478"/>
    </source>
</evidence>
<comment type="function">
    <text evidence="7">The glycine cleavage system catalyzes the degradation of glycine.</text>
</comment>
<dbReference type="CDD" id="cd00613">
    <property type="entry name" value="GDC-P"/>
    <property type="match status" value="2"/>
</dbReference>
<keyword evidence="7" id="KW-0809">Transit peptide</keyword>
<dbReference type="FunFam" id="3.90.1150.10:FF:000007">
    <property type="entry name" value="Glycine dehydrogenase (decarboxylating), mitochondrial"/>
    <property type="match status" value="1"/>
</dbReference>
<evidence type="ECO:0000256" key="1">
    <source>
        <dbReference type="ARBA" id="ARBA00001933"/>
    </source>
</evidence>
<dbReference type="NCBIfam" id="TIGR00461">
    <property type="entry name" value="gcvP"/>
    <property type="match status" value="1"/>
</dbReference>
<evidence type="ECO:0000256" key="4">
    <source>
        <dbReference type="ARBA" id="ARBA00023002"/>
    </source>
</evidence>
<dbReference type="GO" id="GO:0005739">
    <property type="term" value="C:mitochondrion"/>
    <property type="evidence" value="ECO:0007669"/>
    <property type="project" value="UniProtKB-SubCell"/>
</dbReference>
<dbReference type="Proteomes" id="UP000799423">
    <property type="component" value="Unassembled WGS sequence"/>
</dbReference>
<evidence type="ECO:0000256" key="6">
    <source>
        <dbReference type="PIRSR" id="PIRSR603437-50"/>
    </source>
</evidence>
<dbReference type="InterPro" id="IPR015422">
    <property type="entry name" value="PyrdxlP-dep_Trfase_small"/>
</dbReference>
<organism evidence="10 11">
    <name type="scientific">Plenodomus tracheiphilus IPT5</name>
    <dbReference type="NCBI Taxonomy" id="1408161"/>
    <lineage>
        <taxon>Eukaryota</taxon>
        <taxon>Fungi</taxon>
        <taxon>Dikarya</taxon>
        <taxon>Ascomycota</taxon>
        <taxon>Pezizomycotina</taxon>
        <taxon>Dothideomycetes</taxon>
        <taxon>Pleosporomycetidae</taxon>
        <taxon>Pleosporales</taxon>
        <taxon>Pleosporineae</taxon>
        <taxon>Leptosphaeriaceae</taxon>
        <taxon>Plenodomus</taxon>
    </lineage>
</organism>
<dbReference type="Gene3D" id="3.40.640.10">
    <property type="entry name" value="Type I PLP-dependent aspartate aminotransferase-like (Major domain)"/>
    <property type="match status" value="2"/>
</dbReference>
<dbReference type="InterPro" id="IPR015421">
    <property type="entry name" value="PyrdxlP-dep_Trfase_major"/>
</dbReference>
<dbReference type="Gene3D" id="3.90.1150.10">
    <property type="entry name" value="Aspartate Aminotransferase, domain 1"/>
    <property type="match status" value="2"/>
</dbReference>
<dbReference type="FunFam" id="3.40.640.10:FF:000007">
    <property type="entry name" value="glycine dehydrogenase (Decarboxylating), mitochondrial"/>
    <property type="match status" value="1"/>
</dbReference>
<dbReference type="InterPro" id="IPR020581">
    <property type="entry name" value="GDC_P"/>
</dbReference>
<feature type="modified residue" description="N6-(pyridoxal phosphate)lysine" evidence="6">
    <location>
        <position position="814"/>
    </location>
</feature>
<evidence type="ECO:0000259" key="8">
    <source>
        <dbReference type="Pfam" id="PF02347"/>
    </source>
</evidence>
<comment type="cofactor">
    <cofactor evidence="1 6 7">
        <name>pyridoxal 5'-phosphate</name>
        <dbReference type="ChEBI" id="CHEBI:597326"/>
    </cofactor>
</comment>
<dbReference type="InterPro" id="IPR049316">
    <property type="entry name" value="GDC-P_C"/>
</dbReference>
<evidence type="ECO:0000313" key="11">
    <source>
        <dbReference type="Proteomes" id="UP000799423"/>
    </source>
</evidence>
<dbReference type="GO" id="GO:0004375">
    <property type="term" value="F:glycine dehydrogenase (decarboxylating) activity"/>
    <property type="evidence" value="ECO:0007669"/>
    <property type="project" value="UniProtKB-UniRule"/>
</dbReference>
<proteinExistence type="inferred from homology"/>
<dbReference type="InterPro" id="IPR015424">
    <property type="entry name" value="PyrdxlP-dep_Trfase"/>
</dbReference>
<dbReference type="Pfam" id="PF21478">
    <property type="entry name" value="GcvP2_C"/>
    <property type="match status" value="1"/>
</dbReference>
<dbReference type="EC" id="1.4.4.2" evidence="7"/>
<dbReference type="Pfam" id="PF02347">
    <property type="entry name" value="GDC-P"/>
    <property type="match status" value="2"/>
</dbReference>
<comment type="similarity">
    <text evidence="2 7">Belongs to the GcvP family.</text>
</comment>
<dbReference type="GO" id="GO:0005960">
    <property type="term" value="C:glycine cleavage complex"/>
    <property type="evidence" value="ECO:0007669"/>
    <property type="project" value="TreeGrafter"/>
</dbReference>
<evidence type="ECO:0000256" key="3">
    <source>
        <dbReference type="ARBA" id="ARBA00022898"/>
    </source>
</evidence>
<protein>
    <recommendedName>
        <fullName evidence="7">Glycine cleavage system P protein</fullName>
        <ecNumber evidence="7">1.4.4.2</ecNumber>
    </recommendedName>
</protein>
<dbReference type="PANTHER" id="PTHR11773">
    <property type="entry name" value="GLYCINE DEHYDROGENASE, DECARBOXYLATING"/>
    <property type="match status" value="1"/>
</dbReference>
<sequence>MRTACLRAAGSASRLSRSTCVAQLSRPQLAGSSSRAIASKAQPYLQKRAFQQNATTARPAAAAAVEAAEDILDTPVQQVSSAKPTEALDTFPRRHIGPSAESTEAMLKALDPPAANLDEFVKQVIPADILSSRELNIGKLSQQHSRDWQSDGVPESVFLDNAKKIMGQNKPGKSLIGQGYYGTKVPEVIKRNVLENPQWYTSYTPYQPEISQGRLESLLNFQTMVSDLTGLSIANASVLDEPTAAAEAMTMSMGMMPLSKQKSTNKTFLVSERCHPQTLAVLYSRAEGFGIKIEVADVLKNNSQRVEELGKDLVGVLAQYPDTDGGVNDFRGLAEKVHKTGALFSVATDLLALTLLTPPGEFGADIAFGNAQRFGVPLGFGGPHAAFFACDDKYKRKIPGRLIGLSKDRLGNPAARLALQTREQHIRREKATSNICTAQALLANMSAMYAVYHGPNGLKQIAKQVLAKARLVQQALVVNGFKTGQRGKLDNAPVLFDTVVVETGDKTDSIVAALERVELFVRRIDDKHIGISVDETTNSTTIGNLLQPFRAIGKGEKVSFTKDVDIELPEPFKRTSEFLTHPVFNSHHSETEILRYINHLASKDLSLVHSMIPLGSCTMKLNATAEMAPVSFETVSNLHPFLPLDHAKGYIEMIKQLEDDLADITGFHSVSLQPNSGAQGEFTGLRVIRKFLEQQPGKKRDICLIPVSAHGTNPASAAMCGMRVVPIKCDTATGNLDMADLEAKCEKHSEELGAFMVTYPSTFGVFEPNVKAACDLIHKHGGQVYMDGANMNAQIGLCSPGEIGADVCHLNLHKTFCIPHGGGGPGVGPIGVKEHLSPFLPGHLRGETGGAQAIYPVSGAPWGSASILPISWAYIKMMGSIGLTQATKITLLNANYILSRLKSHYPILYTNAQGRCAHEFILDFRPFKESCGIEVIDVAKRLQDYGFHSPTMSWPVANTLMIEPTESESKAELDRFCDALISIRQEIREVEEGKQPRDGNVLKMSPHTQQDLISGEWERSYSREKAAYPVAWLRQKKFWPSVARLDDAYGDTNLFCTCAPVDDTGDITGAAAPTPT</sequence>
<name>A0A6A7BE21_9PLEO</name>
<comment type="subunit">
    <text evidence="7">The glycine cleavage system is composed of four proteins: P, T, L and H.</text>
</comment>
<dbReference type="GO" id="GO:0030170">
    <property type="term" value="F:pyridoxal phosphate binding"/>
    <property type="evidence" value="ECO:0007669"/>
    <property type="project" value="TreeGrafter"/>
</dbReference>
<dbReference type="FunFam" id="3.40.640.10:FF:000005">
    <property type="entry name" value="Glycine dehydrogenase (decarboxylating), mitochondrial"/>
    <property type="match status" value="1"/>
</dbReference>
<accession>A0A6A7BE21</accession>
<dbReference type="PANTHER" id="PTHR11773:SF1">
    <property type="entry name" value="GLYCINE DEHYDROGENASE (DECARBOXYLATING), MITOCHONDRIAL"/>
    <property type="match status" value="1"/>
</dbReference>
<keyword evidence="3 6" id="KW-0663">Pyridoxal phosphate</keyword>
<dbReference type="EMBL" id="MU006299">
    <property type="protein sequence ID" value="KAF2852428.1"/>
    <property type="molecule type" value="Genomic_DNA"/>
</dbReference>
<evidence type="ECO:0000256" key="5">
    <source>
        <dbReference type="ARBA" id="ARBA00049026"/>
    </source>
</evidence>
<reference evidence="10" key="1">
    <citation type="submission" date="2020-01" db="EMBL/GenBank/DDBJ databases">
        <authorList>
            <consortium name="DOE Joint Genome Institute"/>
            <person name="Haridas S."/>
            <person name="Albert R."/>
            <person name="Binder M."/>
            <person name="Bloem J."/>
            <person name="Labutti K."/>
            <person name="Salamov A."/>
            <person name="Andreopoulos B."/>
            <person name="Baker S.E."/>
            <person name="Barry K."/>
            <person name="Bills G."/>
            <person name="Bluhm B.H."/>
            <person name="Cannon C."/>
            <person name="Castanera R."/>
            <person name="Culley D.E."/>
            <person name="Daum C."/>
            <person name="Ezra D."/>
            <person name="Gonzalez J.B."/>
            <person name="Henrissat B."/>
            <person name="Kuo A."/>
            <person name="Liang C."/>
            <person name="Lipzen A."/>
            <person name="Lutzoni F."/>
            <person name="Magnuson J."/>
            <person name="Mondo S."/>
            <person name="Nolan M."/>
            <person name="Ohm R."/>
            <person name="Pangilinan J."/>
            <person name="Park H.-J."/>
            <person name="Ramirez L."/>
            <person name="Alfaro M."/>
            <person name="Sun H."/>
            <person name="Tritt A."/>
            <person name="Yoshinaga Y."/>
            <person name="Zwiers L.-H."/>
            <person name="Turgeon B.G."/>
            <person name="Goodwin S.B."/>
            <person name="Spatafora J.W."/>
            <person name="Crous P.W."/>
            <person name="Grigoriev I.V."/>
        </authorList>
    </citation>
    <scope>NUCLEOTIDE SEQUENCE</scope>
    <source>
        <strain evidence="10">IPT5</strain>
    </source>
</reference>
<feature type="domain" description="Glycine dehydrogenase C-terminal" evidence="9">
    <location>
        <begin position="886"/>
        <end position="1007"/>
    </location>
</feature>
<dbReference type="AlphaFoldDB" id="A0A6A7BE21"/>
<feature type="domain" description="Glycine cleavage system P-protein N-terminal" evidence="8">
    <location>
        <begin position="93"/>
        <end position="548"/>
    </location>
</feature>
<dbReference type="GO" id="GO:0019464">
    <property type="term" value="P:glycine decarboxylation via glycine cleavage system"/>
    <property type="evidence" value="ECO:0007669"/>
    <property type="project" value="TreeGrafter"/>
</dbReference>
<dbReference type="InterPro" id="IPR003437">
    <property type="entry name" value="GcvP"/>
</dbReference>
<evidence type="ECO:0000256" key="2">
    <source>
        <dbReference type="ARBA" id="ARBA00010756"/>
    </source>
</evidence>